<dbReference type="AlphaFoldDB" id="A0A813FDF3"/>
<sequence length="118" mass="12745">MQMRPIAPDEESAPEDLGQAAPITPPLEAPGQKAGKGQGGPKGKGKGKGRGAPAVVAQGQRHQEFLDRGARRGHVEVKQEAEEETRWSGNKGGWNSNRGWPSGSYEQSAKRYKSGQWR</sequence>
<gene>
    <name evidence="2" type="ORF">PGLA1383_LOCUS28651</name>
</gene>
<protein>
    <submittedName>
        <fullName evidence="2">Uncharacterized protein</fullName>
    </submittedName>
</protein>
<reference evidence="2" key="1">
    <citation type="submission" date="2021-02" db="EMBL/GenBank/DDBJ databases">
        <authorList>
            <person name="Dougan E. K."/>
            <person name="Rhodes N."/>
            <person name="Thang M."/>
            <person name="Chan C."/>
        </authorList>
    </citation>
    <scope>NUCLEOTIDE SEQUENCE</scope>
</reference>
<feature type="compositionally biased region" description="Polar residues" evidence="1">
    <location>
        <begin position="93"/>
        <end position="107"/>
    </location>
</feature>
<proteinExistence type="predicted"/>
<evidence type="ECO:0000313" key="3">
    <source>
        <dbReference type="Proteomes" id="UP000654075"/>
    </source>
</evidence>
<feature type="compositionally biased region" description="Basic and acidic residues" evidence="1">
    <location>
        <begin position="61"/>
        <end position="86"/>
    </location>
</feature>
<organism evidence="2 3">
    <name type="scientific">Polarella glacialis</name>
    <name type="common">Dinoflagellate</name>
    <dbReference type="NCBI Taxonomy" id="89957"/>
    <lineage>
        <taxon>Eukaryota</taxon>
        <taxon>Sar</taxon>
        <taxon>Alveolata</taxon>
        <taxon>Dinophyceae</taxon>
        <taxon>Suessiales</taxon>
        <taxon>Suessiaceae</taxon>
        <taxon>Polarella</taxon>
    </lineage>
</organism>
<name>A0A813FDF3_POLGL</name>
<dbReference type="Proteomes" id="UP000654075">
    <property type="component" value="Unassembled WGS sequence"/>
</dbReference>
<keyword evidence="3" id="KW-1185">Reference proteome</keyword>
<evidence type="ECO:0000313" key="2">
    <source>
        <dbReference type="EMBL" id="CAE8610840.1"/>
    </source>
</evidence>
<evidence type="ECO:0000256" key="1">
    <source>
        <dbReference type="SAM" id="MobiDB-lite"/>
    </source>
</evidence>
<comment type="caution">
    <text evidence="2">The sequence shown here is derived from an EMBL/GenBank/DDBJ whole genome shotgun (WGS) entry which is preliminary data.</text>
</comment>
<accession>A0A813FDF3</accession>
<feature type="region of interest" description="Disordered" evidence="1">
    <location>
        <begin position="1"/>
        <end position="118"/>
    </location>
</feature>
<dbReference type="EMBL" id="CAJNNV010024850">
    <property type="protein sequence ID" value="CAE8610840.1"/>
    <property type="molecule type" value="Genomic_DNA"/>
</dbReference>